<protein>
    <recommendedName>
        <fullName evidence="3">Replication initiation factor</fullName>
    </recommendedName>
</protein>
<proteinExistence type="predicted"/>
<name>A0A917AD73_9RHOB</name>
<accession>A0A917AD73</accession>
<dbReference type="AlphaFoldDB" id="A0A917AD73"/>
<organism evidence="1 2">
    <name type="scientific">Actibacterium pelagium</name>
    <dbReference type="NCBI Taxonomy" id="2029103"/>
    <lineage>
        <taxon>Bacteria</taxon>
        <taxon>Pseudomonadati</taxon>
        <taxon>Pseudomonadota</taxon>
        <taxon>Alphaproteobacteria</taxon>
        <taxon>Rhodobacterales</taxon>
        <taxon>Roseobacteraceae</taxon>
        <taxon>Actibacterium</taxon>
    </lineage>
</organism>
<reference evidence="1" key="1">
    <citation type="journal article" date="2014" name="Int. J. Syst. Evol. Microbiol.">
        <title>Complete genome sequence of Corynebacterium casei LMG S-19264T (=DSM 44701T), isolated from a smear-ripened cheese.</title>
        <authorList>
            <consortium name="US DOE Joint Genome Institute (JGI-PGF)"/>
            <person name="Walter F."/>
            <person name="Albersmeier A."/>
            <person name="Kalinowski J."/>
            <person name="Ruckert C."/>
        </authorList>
    </citation>
    <scope>NUCLEOTIDE SEQUENCE</scope>
    <source>
        <strain evidence="1">CGMCC 1.16012</strain>
    </source>
</reference>
<dbReference type="Proteomes" id="UP000606730">
    <property type="component" value="Unassembled WGS sequence"/>
</dbReference>
<dbReference type="EMBL" id="BMKN01000001">
    <property type="protein sequence ID" value="GGE43625.1"/>
    <property type="molecule type" value="Genomic_DNA"/>
</dbReference>
<evidence type="ECO:0000313" key="1">
    <source>
        <dbReference type="EMBL" id="GGE43625.1"/>
    </source>
</evidence>
<evidence type="ECO:0008006" key="3">
    <source>
        <dbReference type="Google" id="ProtNLM"/>
    </source>
</evidence>
<dbReference type="RefSeq" id="WP_095596219.1">
    <property type="nucleotide sequence ID" value="NZ_BMKN01000001.1"/>
</dbReference>
<gene>
    <name evidence="1" type="ORF">GCM10011517_09140</name>
</gene>
<evidence type="ECO:0000313" key="2">
    <source>
        <dbReference type="Proteomes" id="UP000606730"/>
    </source>
</evidence>
<comment type="caution">
    <text evidence="1">The sequence shown here is derived from an EMBL/GenBank/DDBJ whole genome shotgun (WGS) entry which is preliminary data.</text>
</comment>
<keyword evidence="2" id="KW-1185">Reference proteome</keyword>
<dbReference type="OrthoDB" id="7605048at2"/>
<sequence>MSEYKIVYSGIDTLDFAVRGAFPNDVLETLRNAREEAEKTEKDQPIKLGKSDVSFLVKPHGKRGGYKYVLVDGPTGAIYSVKANTDLDEWNLFISIRASRLLTYGYEKTKVWIFEKLEKIGFRTLEFSVNRIDFAIDVKTNGFELEHSKLITPARAKVSSYLSNESDLDESGNQIRSVVRAGRFESITVGKMPNRQVIIYDKRRAAIDQRQPWWFDAWKVDREDPSVQIWRVEIRAGRDALAKKLLRRSFEACEAELPDFLKTALSEVRYTSRRDTSNVSRSLEHPLWSEVRKHAKNVLKKKEAPVLLERVLRIMRDQRRDIAIPQSFGNLINAMVLDGVNPIEISSSFPELAYRYAEEYLSSISEPKLRAKAEETQQRLSMFC</sequence>
<reference evidence="1" key="2">
    <citation type="submission" date="2020-09" db="EMBL/GenBank/DDBJ databases">
        <authorList>
            <person name="Sun Q."/>
            <person name="Zhou Y."/>
        </authorList>
    </citation>
    <scope>NUCLEOTIDE SEQUENCE</scope>
    <source>
        <strain evidence="1">CGMCC 1.16012</strain>
    </source>
</reference>